<evidence type="ECO:0000313" key="2">
    <source>
        <dbReference type="Proteomes" id="UP001497525"/>
    </source>
</evidence>
<reference evidence="1" key="1">
    <citation type="submission" date="2024-06" db="EMBL/GenBank/DDBJ databases">
        <authorList>
            <person name="Liu X."/>
            <person name="Lenzi L."/>
            <person name="Haldenby T S."/>
            <person name="Uol C."/>
        </authorList>
    </citation>
    <scope>NUCLEOTIDE SEQUENCE</scope>
</reference>
<evidence type="ECO:0000313" key="1">
    <source>
        <dbReference type="EMBL" id="CAL5132742.1"/>
    </source>
</evidence>
<dbReference type="Proteomes" id="UP001497525">
    <property type="component" value="Unassembled WGS sequence"/>
</dbReference>
<organism evidence="1 2">
    <name type="scientific">Calicophoron daubneyi</name>
    <name type="common">Rumen fluke</name>
    <name type="synonym">Paramphistomum daubneyi</name>
    <dbReference type="NCBI Taxonomy" id="300641"/>
    <lineage>
        <taxon>Eukaryota</taxon>
        <taxon>Metazoa</taxon>
        <taxon>Spiralia</taxon>
        <taxon>Lophotrochozoa</taxon>
        <taxon>Platyhelminthes</taxon>
        <taxon>Trematoda</taxon>
        <taxon>Digenea</taxon>
        <taxon>Plagiorchiida</taxon>
        <taxon>Pronocephalata</taxon>
        <taxon>Paramphistomoidea</taxon>
        <taxon>Paramphistomidae</taxon>
        <taxon>Calicophoron</taxon>
    </lineage>
</organism>
<gene>
    <name evidence="1" type="ORF">CDAUBV1_LOCUS5583</name>
</gene>
<dbReference type="EMBL" id="CAXLJL010000134">
    <property type="protein sequence ID" value="CAL5132742.1"/>
    <property type="molecule type" value="Genomic_DNA"/>
</dbReference>
<proteinExistence type="predicted"/>
<dbReference type="AlphaFoldDB" id="A0AAV2TBD5"/>
<accession>A0AAV2TBD5</accession>
<sequence>MTPGDELINPAVCKNDEIDCIFSALLDTERRTGPAAELLTMYNLRLIFFVLSLTLVYKHQTVEGAVYIVPLEFDLEGRAYIEHDNQRYYNDRDEELTLEKDDCRWSLFLQAPTEEEIATRTGHRSIGVLCESQFPVEWETNAE</sequence>
<name>A0AAV2TBD5_CALDB</name>
<protein>
    <submittedName>
        <fullName evidence="1">Uncharacterized protein</fullName>
    </submittedName>
</protein>
<comment type="caution">
    <text evidence="1">The sequence shown here is derived from an EMBL/GenBank/DDBJ whole genome shotgun (WGS) entry which is preliminary data.</text>
</comment>